<reference evidence="4" key="1">
    <citation type="submission" date="2023-07" db="EMBL/GenBank/DDBJ databases">
        <title>Wenyingzhuangia sp. chi5 genome sequencing and assembly.</title>
        <authorList>
            <person name="Park S."/>
        </authorList>
    </citation>
    <scope>NUCLEOTIDE SEQUENCE</scope>
    <source>
        <strain evidence="4">Chi5</strain>
    </source>
</reference>
<comment type="caution">
    <text evidence="4">The sequence shown here is derived from an EMBL/GenBank/DDBJ whole genome shotgun (WGS) entry which is preliminary data.</text>
</comment>
<gene>
    <name evidence="4" type="ORF">QVZ41_01155</name>
</gene>
<evidence type="ECO:0000256" key="1">
    <source>
        <dbReference type="ARBA" id="ARBA00022679"/>
    </source>
</evidence>
<evidence type="ECO:0000259" key="3">
    <source>
        <dbReference type="Pfam" id="PF13439"/>
    </source>
</evidence>
<evidence type="ECO:0000259" key="2">
    <source>
        <dbReference type="Pfam" id="PF00534"/>
    </source>
</evidence>
<feature type="domain" description="Glycosyl transferase family 1" evidence="2">
    <location>
        <begin position="188"/>
        <end position="302"/>
    </location>
</feature>
<keyword evidence="5" id="KW-1185">Reference proteome</keyword>
<evidence type="ECO:0000313" key="5">
    <source>
        <dbReference type="Proteomes" id="UP001168642"/>
    </source>
</evidence>
<dbReference type="Gene3D" id="3.40.50.2000">
    <property type="entry name" value="Glycogen Phosphorylase B"/>
    <property type="match status" value="2"/>
</dbReference>
<dbReference type="RefSeq" id="WP_302882723.1">
    <property type="nucleotide sequence ID" value="NZ_JAUMIT010000001.1"/>
</dbReference>
<proteinExistence type="predicted"/>
<sequence length="365" mass="42428">MKRKTKHILIDLERLRYPNSGIANVFKNLAFGFSKLPTLGNMVVSLYGPEDTIEEIGTGFSVVQRKAIHKMIPFYTFKYHLIHTSHQLSSYFHFKKAGQKKVVTLHDLNFLHEKISEKKEKKELNKVKRNIHNADVIVCISEFTKNDLLENKNLFSFRKEPKIVVVYNGISFPSIDKKYNLGTFSYLKNKKYILNIGVLFHKKNQLSLIKMLPFLDVDLVLVVSSENQSYLKRINKKIEDLGLQKRIHFCYNITEEEKWALIQNCESMCHPSIAEGFGIPPIEAMGFGKPVFLSDRTSLPEVGGEVAFYFENFETDYMVSIYKNGMKEFYDNESEFRAKLLNRAANFDYKVMAKNYLSVYKSLLF</sequence>
<organism evidence="4 5">
    <name type="scientific">Wenyingzhuangia gilva</name>
    <dbReference type="NCBI Taxonomy" id="3057677"/>
    <lineage>
        <taxon>Bacteria</taxon>
        <taxon>Pseudomonadati</taxon>
        <taxon>Bacteroidota</taxon>
        <taxon>Flavobacteriia</taxon>
        <taxon>Flavobacteriales</taxon>
        <taxon>Flavobacteriaceae</taxon>
        <taxon>Wenyingzhuangia</taxon>
    </lineage>
</organism>
<dbReference type="PANTHER" id="PTHR46401">
    <property type="entry name" value="GLYCOSYLTRANSFERASE WBBK-RELATED"/>
    <property type="match status" value="1"/>
</dbReference>
<dbReference type="EMBL" id="JAUMIT010000001">
    <property type="protein sequence ID" value="MDO3693454.1"/>
    <property type="molecule type" value="Genomic_DNA"/>
</dbReference>
<dbReference type="Proteomes" id="UP001168642">
    <property type="component" value="Unassembled WGS sequence"/>
</dbReference>
<name>A0ABT8VNA9_9FLAO</name>
<dbReference type="InterPro" id="IPR028098">
    <property type="entry name" value="Glyco_trans_4-like_N"/>
</dbReference>
<dbReference type="PANTHER" id="PTHR46401:SF2">
    <property type="entry name" value="GLYCOSYLTRANSFERASE WBBK-RELATED"/>
    <property type="match status" value="1"/>
</dbReference>
<evidence type="ECO:0000313" key="4">
    <source>
        <dbReference type="EMBL" id="MDO3693454.1"/>
    </source>
</evidence>
<feature type="domain" description="Glycosyltransferase subfamily 4-like N-terminal" evidence="3">
    <location>
        <begin position="77"/>
        <end position="170"/>
    </location>
</feature>
<dbReference type="InterPro" id="IPR001296">
    <property type="entry name" value="Glyco_trans_1"/>
</dbReference>
<dbReference type="Pfam" id="PF00534">
    <property type="entry name" value="Glycos_transf_1"/>
    <property type="match status" value="1"/>
</dbReference>
<dbReference type="Pfam" id="PF13439">
    <property type="entry name" value="Glyco_transf_4"/>
    <property type="match status" value="1"/>
</dbReference>
<accession>A0ABT8VNA9</accession>
<dbReference type="SUPFAM" id="SSF53756">
    <property type="entry name" value="UDP-Glycosyltransferase/glycogen phosphorylase"/>
    <property type="match status" value="1"/>
</dbReference>
<dbReference type="CDD" id="cd03809">
    <property type="entry name" value="GT4_MtfB-like"/>
    <property type="match status" value="1"/>
</dbReference>
<keyword evidence="1" id="KW-0808">Transferase</keyword>
<protein>
    <submittedName>
        <fullName evidence="4">Glycosyltransferase family 1 protein</fullName>
    </submittedName>
</protein>